<reference evidence="2 3" key="1">
    <citation type="submission" date="2019-11" db="EMBL/GenBank/DDBJ databases">
        <title>Whole genome sequence of Oryza granulata.</title>
        <authorList>
            <person name="Li W."/>
        </authorList>
    </citation>
    <scope>NUCLEOTIDE SEQUENCE [LARGE SCALE GENOMIC DNA]</scope>
    <source>
        <strain evidence="3">cv. Menghai</strain>
        <tissue evidence="2">Leaf</tissue>
    </source>
</reference>
<evidence type="ECO:0000256" key="1">
    <source>
        <dbReference type="SAM" id="MobiDB-lite"/>
    </source>
</evidence>
<name>A0A6G1CYH3_9ORYZ</name>
<organism evidence="2 3">
    <name type="scientific">Oryza meyeriana var. granulata</name>
    <dbReference type="NCBI Taxonomy" id="110450"/>
    <lineage>
        <taxon>Eukaryota</taxon>
        <taxon>Viridiplantae</taxon>
        <taxon>Streptophyta</taxon>
        <taxon>Embryophyta</taxon>
        <taxon>Tracheophyta</taxon>
        <taxon>Spermatophyta</taxon>
        <taxon>Magnoliopsida</taxon>
        <taxon>Liliopsida</taxon>
        <taxon>Poales</taxon>
        <taxon>Poaceae</taxon>
        <taxon>BOP clade</taxon>
        <taxon>Oryzoideae</taxon>
        <taxon>Oryzeae</taxon>
        <taxon>Oryzinae</taxon>
        <taxon>Oryza</taxon>
        <taxon>Oryza meyeriana</taxon>
    </lineage>
</organism>
<sequence length="77" mass="7946">MRASSARLRPSLLVNGLISSIDAGAARGGSGAASTGKIAGRFGRDSSRSPPPWTDDEATVRPPWNQMAEAKLQGHGS</sequence>
<dbReference type="AlphaFoldDB" id="A0A6G1CYH3"/>
<evidence type="ECO:0000313" key="2">
    <source>
        <dbReference type="EMBL" id="KAF0905159.1"/>
    </source>
</evidence>
<proteinExistence type="predicted"/>
<gene>
    <name evidence="2" type="ORF">E2562_000955</name>
</gene>
<evidence type="ECO:0000313" key="3">
    <source>
        <dbReference type="Proteomes" id="UP000479710"/>
    </source>
</evidence>
<protein>
    <submittedName>
        <fullName evidence="2">Uncharacterized protein</fullName>
    </submittedName>
</protein>
<feature type="region of interest" description="Disordered" evidence="1">
    <location>
        <begin position="23"/>
        <end position="64"/>
    </location>
</feature>
<comment type="caution">
    <text evidence="2">The sequence shown here is derived from an EMBL/GenBank/DDBJ whole genome shotgun (WGS) entry which is preliminary data.</text>
</comment>
<dbReference type="EMBL" id="SPHZ02000007">
    <property type="protein sequence ID" value="KAF0905159.1"/>
    <property type="molecule type" value="Genomic_DNA"/>
</dbReference>
<dbReference type="Proteomes" id="UP000479710">
    <property type="component" value="Unassembled WGS sequence"/>
</dbReference>
<accession>A0A6G1CYH3</accession>
<keyword evidence="3" id="KW-1185">Reference proteome</keyword>